<accession>A0ABN7RTQ6</accession>
<evidence type="ECO:0000313" key="8">
    <source>
        <dbReference type="Proteomes" id="UP001158576"/>
    </source>
</evidence>
<dbReference type="PRINTS" id="PR00625">
    <property type="entry name" value="JDOMAIN"/>
</dbReference>
<feature type="domain" description="J" evidence="6">
    <location>
        <begin position="13"/>
        <end position="77"/>
    </location>
</feature>
<comment type="subcellular location">
    <subcellularLocation>
        <location evidence="2">Cytoplasm</location>
    </subcellularLocation>
    <subcellularLocation>
        <location evidence="1">Nucleus</location>
    </subcellularLocation>
</comment>
<keyword evidence="8" id="KW-1185">Reference proteome</keyword>
<organism evidence="7 8">
    <name type="scientific">Oikopleura dioica</name>
    <name type="common">Tunicate</name>
    <dbReference type="NCBI Taxonomy" id="34765"/>
    <lineage>
        <taxon>Eukaryota</taxon>
        <taxon>Metazoa</taxon>
        <taxon>Chordata</taxon>
        <taxon>Tunicata</taxon>
        <taxon>Appendicularia</taxon>
        <taxon>Copelata</taxon>
        <taxon>Oikopleuridae</taxon>
        <taxon>Oikopleura</taxon>
    </lineage>
</organism>
<keyword evidence="4" id="KW-0143">Chaperone</keyword>
<dbReference type="EMBL" id="OU015568">
    <property type="protein sequence ID" value="CAG5085902.1"/>
    <property type="molecule type" value="Genomic_DNA"/>
</dbReference>
<dbReference type="InterPro" id="IPR036869">
    <property type="entry name" value="J_dom_sf"/>
</dbReference>
<sequence length="89" mass="10126">MGGLTDDELLEKDLFGILGVDRKATDDEITKAYRKKARRIHPDRNNSPTAHEDFALLNAAKDALLHSMFRLRYEMHLASKENPQECGSQ</sequence>
<dbReference type="Gene3D" id="1.10.287.110">
    <property type="entry name" value="DnaJ domain"/>
    <property type="match status" value="1"/>
</dbReference>
<dbReference type="Pfam" id="PF00226">
    <property type="entry name" value="DnaJ"/>
    <property type="match status" value="1"/>
</dbReference>
<evidence type="ECO:0000259" key="6">
    <source>
        <dbReference type="PROSITE" id="PS50076"/>
    </source>
</evidence>
<keyword evidence="5" id="KW-0539">Nucleus</keyword>
<keyword evidence="3" id="KW-0963">Cytoplasm</keyword>
<dbReference type="PANTHER" id="PTHR44313">
    <property type="entry name" value="DNAJ HOMOLOG SUBFAMILY C MEMBER 17"/>
    <property type="match status" value="1"/>
</dbReference>
<dbReference type="PANTHER" id="PTHR44313:SF1">
    <property type="entry name" value="DNAJ HOMOLOG SUBFAMILY C MEMBER 17"/>
    <property type="match status" value="1"/>
</dbReference>
<dbReference type="SMART" id="SM00271">
    <property type="entry name" value="DnaJ"/>
    <property type="match status" value="1"/>
</dbReference>
<evidence type="ECO:0000313" key="7">
    <source>
        <dbReference type="EMBL" id="CAG5085902.1"/>
    </source>
</evidence>
<evidence type="ECO:0000256" key="5">
    <source>
        <dbReference type="ARBA" id="ARBA00023242"/>
    </source>
</evidence>
<proteinExistence type="predicted"/>
<dbReference type="Proteomes" id="UP001158576">
    <property type="component" value="Chromosome PAR"/>
</dbReference>
<reference evidence="7 8" key="1">
    <citation type="submission" date="2021-04" db="EMBL/GenBank/DDBJ databases">
        <authorList>
            <person name="Bliznina A."/>
        </authorList>
    </citation>
    <scope>NUCLEOTIDE SEQUENCE [LARGE SCALE GENOMIC DNA]</scope>
</reference>
<gene>
    <name evidence="7" type="ORF">OKIOD_LOCUS2601</name>
</gene>
<dbReference type="InterPro" id="IPR052094">
    <property type="entry name" value="Pre-mRNA-splicing_ERAD"/>
</dbReference>
<evidence type="ECO:0000256" key="3">
    <source>
        <dbReference type="ARBA" id="ARBA00022490"/>
    </source>
</evidence>
<evidence type="ECO:0000256" key="4">
    <source>
        <dbReference type="ARBA" id="ARBA00023186"/>
    </source>
</evidence>
<dbReference type="InterPro" id="IPR001623">
    <property type="entry name" value="DnaJ_domain"/>
</dbReference>
<dbReference type="PROSITE" id="PS50076">
    <property type="entry name" value="DNAJ_2"/>
    <property type="match status" value="1"/>
</dbReference>
<dbReference type="SUPFAM" id="SSF46565">
    <property type="entry name" value="Chaperone J-domain"/>
    <property type="match status" value="1"/>
</dbReference>
<evidence type="ECO:0000256" key="1">
    <source>
        <dbReference type="ARBA" id="ARBA00004123"/>
    </source>
</evidence>
<name>A0ABN7RTQ6_OIKDI</name>
<evidence type="ECO:0000256" key="2">
    <source>
        <dbReference type="ARBA" id="ARBA00004496"/>
    </source>
</evidence>
<dbReference type="CDD" id="cd06257">
    <property type="entry name" value="DnaJ"/>
    <property type="match status" value="1"/>
</dbReference>
<protein>
    <submittedName>
        <fullName evidence="7">Oidioi.mRNA.OKI2018_I69.PAR.g11043.t1.cds</fullName>
    </submittedName>
</protein>